<keyword evidence="1 2" id="KW-0732">Signal</keyword>
<feature type="chain" id="PRO_5038993932" evidence="2">
    <location>
        <begin position="24"/>
        <end position="337"/>
    </location>
</feature>
<dbReference type="PROSITE" id="PS51257">
    <property type="entry name" value="PROKAR_LIPOPROTEIN"/>
    <property type="match status" value="1"/>
</dbReference>
<dbReference type="PIRSF" id="PIRSF002825">
    <property type="entry name" value="CfbpA"/>
    <property type="match status" value="1"/>
</dbReference>
<dbReference type="Pfam" id="PF13416">
    <property type="entry name" value="SBP_bac_8"/>
    <property type="match status" value="1"/>
</dbReference>
<accession>A0A7G7VJL7</accession>
<dbReference type="PANTHER" id="PTHR30006">
    <property type="entry name" value="THIAMINE-BINDING PERIPLASMIC PROTEIN-RELATED"/>
    <property type="match status" value="1"/>
</dbReference>
<keyword evidence="4" id="KW-1185">Reference proteome</keyword>
<dbReference type="PANTHER" id="PTHR30006:SF2">
    <property type="entry name" value="ABC TRANSPORTER SUBSTRATE-BINDING PROTEIN"/>
    <property type="match status" value="1"/>
</dbReference>
<evidence type="ECO:0000256" key="2">
    <source>
        <dbReference type="SAM" id="SignalP"/>
    </source>
</evidence>
<proteinExistence type="predicted"/>
<sequence length="337" mass="37145">MIIFQRMQIWGATLLLTAGFLLAACGIETQSVQPDENIVVVYNCNTDDWTAPLAKEFQEQTGIQVQLVSGSSGELMARVRTEQENPHGDIIWGGTTDAYVALESYLEPYVSPEKSAILPNFVRGNNAFYNMVMDPYVIAYNSDLVSEADAPKGWRDLLDPKFRGRIALADPTKSTSSYAVLLTMMDALGGDTTVIGEVAEQLDGRSTASSAAQIKALSDGEYAVTATFEEAVLTYIAGGAHMKIVYPEEGTAVSSGGIAIIKNAPHAENAKKFLNFLMSRQVHERLGEYERRSTRADIPAPPNLRPLSEIRYIWFDTQRAVSFRDEFLSKWRAAVIK</sequence>
<dbReference type="GO" id="GO:0030288">
    <property type="term" value="C:outer membrane-bounded periplasmic space"/>
    <property type="evidence" value="ECO:0007669"/>
    <property type="project" value="TreeGrafter"/>
</dbReference>
<feature type="signal peptide" evidence="2">
    <location>
        <begin position="1"/>
        <end position="23"/>
    </location>
</feature>
<evidence type="ECO:0000313" key="4">
    <source>
        <dbReference type="Proteomes" id="UP000515480"/>
    </source>
</evidence>
<dbReference type="GO" id="GO:0030975">
    <property type="term" value="F:thiamine binding"/>
    <property type="evidence" value="ECO:0007669"/>
    <property type="project" value="TreeGrafter"/>
</dbReference>
<protein>
    <submittedName>
        <fullName evidence="3">Extracellular solute-binding protein</fullName>
    </submittedName>
</protein>
<dbReference type="Proteomes" id="UP000515480">
    <property type="component" value="Chromosome"/>
</dbReference>
<dbReference type="GO" id="GO:0030976">
    <property type="term" value="F:thiamine pyrophosphate binding"/>
    <property type="evidence" value="ECO:0007669"/>
    <property type="project" value="TreeGrafter"/>
</dbReference>
<dbReference type="Gene3D" id="3.40.190.10">
    <property type="entry name" value="Periplasmic binding protein-like II"/>
    <property type="match status" value="2"/>
</dbReference>
<dbReference type="AlphaFoldDB" id="A0A7G7VJL7"/>
<name>A0A7G7VJL7_9FIRM</name>
<evidence type="ECO:0000313" key="3">
    <source>
        <dbReference type="EMBL" id="QNH54310.1"/>
    </source>
</evidence>
<dbReference type="GO" id="GO:0015888">
    <property type="term" value="P:thiamine transport"/>
    <property type="evidence" value="ECO:0007669"/>
    <property type="project" value="TreeGrafter"/>
</dbReference>
<evidence type="ECO:0000256" key="1">
    <source>
        <dbReference type="ARBA" id="ARBA00022729"/>
    </source>
</evidence>
<organism evidence="3 4">
    <name type="scientific">Selenomonas timonae</name>
    <dbReference type="NCBI Taxonomy" id="2754044"/>
    <lineage>
        <taxon>Bacteria</taxon>
        <taxon>Bacillati</taxon>
        <taxon>Bacillota</taxon>
        <taxon>Negativicutes</taxon>
        <taxon>Selenomonadales</taxon>
        <taxon>Selenomonadaceae</taxon>
        <taxon>Selenomonas</taxon>
    </lineage>
</organism>
<dbReference type="InterPro" id="IPR026045">
    <property type="entry name" value="Ferric-bd"/>
</dbReference>
<dbReference type="CDD" id="cd13546">
    <property type="entry name" value="PBP2_BitB"/>
    <property type="match status" value="1"/>
</dbReference>
<dbReference type="RefSeq" id="WP_185980320.1">
    <property type="nucleotide sequence ID" value="NZ_CP060204.1"/>
</dbReference>
<reference evidence="3 4" key="1">
    <citation type="submission" date="2020-07" db="EMBL/GenBank/DDBJ databases">
        <title>Complete genome and description of Selenomonas timonensis sp. nov., a new bacterium isolated from a gingivitis subject.</title>
        <authorList>
            <person name="Antezack A."/>
        </authorList>
    </citation>
    <scope>NUCLEOTIDE SEQUENCE [LARGE SCALE GENOMIC DNA]</scope>
    <source>
        <strain evidence="3 4">Marseille-Q3039</strain>
    </source>
</reference>
<dbReference type="EMBL" id="CP060204">
    <property type="protein sequence ID" value="QNH54310.1"/>
    <property type="molecule type" value="Genomic_DNA"/>
</dbReference>
<dbReference type="KEGG" id="stim:H1B31_10790"/>
<dbReference type="SUPFAM" id="SSF53850">
    <property type="entry name" value="Periplasmic binding protein-like II"/>
    <property type="match status" value="1"/>
</dbReference>
<dbReference type="InterPro" id="IPR006059">
    <property type="entry name" value="SBP"/>
</dbReference>
<gene>
    <name evidence="3" type="ORF">H1B31_10790</name>
</gene>